<dbReference type="InParanoid" id="A0A0G4EKA8"/>
<dbReference type="PhylomeDB" id="A0A0G4EKA8"/>
<reference evidence="2 3" key="1">
    <citation type="submission" date="2014-11" db="EMBL/GenBank/DDBJ databases">
        <authorList>
            <person name="Zhu J."/>
            <person name="Qi W."/>
            <person name="Song R."/>
        </authorList>
    </citation>
    <scope>NUCLEOTIDE SEQUENCE [LARGE SCALE GENOMIC DNA]</scope>
</reference>
<feature type="region of interest" description="Disordered" evidence="1">
    <location>
        <begin position="1"/>
        <end position="34"/>
    </location>
</feature>
<dbReference type="Proteomes" id="UP000041254">
    <property type="component" value="Unassembled WGS sequence"/>
</dbReference>
<dbReference type="OrthoDB" id="432862at2759"/>
<keyword evidence="3" id="KW-1185">Reference proteome</keyword>
<evidence type="ECO:0000256" key="1">
    <source>
        <dbReference type="SAM" id="MobiDB-lite"/>
    </source>
</evidence>
<dbReference type="VEuPathDB" id="CryptoDB:Vbra_3892"/>
<name>A0A0G4EKA8_VITBC</name>
<dbReference type="EMBL" id="CDMY01000247">
    <property type="protein sequence ID" value="CEL96856.1"/>
    <property type="molecule type" value="Genomic_DNA"/>
</dbReference>
<dbReference type="Gene3D" id="1.20.58.60">
    <property type="match status" value="1"/>
</dbReference>
<evidence type="ECO:0000313" key="2">
    <source>
        <dbReference type="EMBL" id="CEL96856.1"/>
    </source>
</evidence>
<sequence length="419" mass="45576">MAEKVGKGRKTAGAQSSKDRGGDSDSVGVLGHSASLGTGLPANMTAVTAQSSGAGRKTSKASADGVGIGSSSYPPIPGYSSLLNAYSLSGLTGGSSSDMDVTVLAFAQWVSEVKNRDRHAQQQLQAEMSIIRNAIHTNNTELCDFKRNSVALQKRMQADINEIREQLSRVFADITSCVRHSTEKDREFKLKLQMIHELLVHNENLLDELKTATEHVTASLRSSVEDVGRRSDTLEQQLKEVKAIQDDTERCQKERLTEMFEMVDGLDEDVSGVIRTKAQQHDSQLSDVHRINESLASLATDFTEHCRTAETIQQKLQQQIFPLDQSARQQLSHTYSYAPQVVGGLPYPPPPMGARMVPPGMPSYPAGPAPLHPGTHTAIRPGGRGPFAVRPAMQYPVPPAVRYMSGATRPPAAMQPLRN</sequence>
<dbReference type="STRING" id="1169540.A0A0G4EKA8"/>
<protein>
    <submittedName>
        <fullName evidence="2">Uncharacterized protein</fullName>
    </submittedName>
</protein>
<accession>A0A0G4EKA8</accession>
<gene>
    <name evidence="2" type="ORF">Vbra_3892</name>
</gene>
<proteinExistence type="predicted"/>
<evidence type="ECO:0000313" key="3">
    <source>
        <dbReference type="Proteomes" id="UP000041254"/>
    </source>
</evidence>
<organism evidence="2 3">
    <name type="scientific">Vitrella brassicaformis (strain CCMP3155)</name>
    <dbReference type="NCBI Taxonomy" id="1169540"/>
    <lineage>
        <taxon>Eukaryota</taxon>
        <taxon>Sar</taxon>
        <taxon>Alveolata</taxon>
        <taxon>Colpodellida</taxon>
        <taxon>Vitrellaceae</taxon>
        <taxon>Vitrella</taxon>
    </lineage>
</organism>
<dbReference type="AlphaFoldDB" id="A0A0G4EKA8"/>